<dbReference type="GO" id="GO:0000160">
    <property type="term" value="P:phosphorelay signal transduction system"/>
    <property type="evidence" value="ECO:0007669"/>
    <property type="project" value="InterPro"/>
</dbReference>
<protein>
    <submittedName>
        <fullName evidence="5">Response regulator</fullName>
    </submittedName>
</protein>
<keyword evidence="2" id="KW-1133">Transmembrane helix</keyword>
<organism evidence="5 6">
    <name type="scientific">Flavobacterium profundi</name>
    <dbReference type="NCBI Taxonomy" id="1774945"/>
    <lineage>
        <taxon>Bacteria</taxon>
        <taxon>Pseudomonadati</taxon>
        <taxon>Bacteroidota</taxon>
        <taxon>Flavobacteriia</taxon>
        <taxon>Flavobacteriales</taxon>
        <taxon>Flavobacteriaceae</taxon>
        <taxon>Flavobacterium</taxon>
    </lineage>
</organism>
<dbReference type="PANTHER" id="PTHR30576:SF0">
    <property type="entry name" value="UNDECAPRENYL-PHOSPHATE N-ACETYLGALACTOSAMINYL 1-PHOSPHATE TRANSFERASE-RELATED"/>
    <property type="match status" value="1"/>
</dbReference>
<keyword evidence="2" id="KW-0472">Membrane</keyword>
<sequence length="395" mass="45072">MKIVYIGNSVAKYQAGAAVEKVTLFAVRTSIEALQFLNANHEVDVIISDFNLTGNTGLYLFETLKNDAVLKNIPFILVSEEYNYALFTTALSKGISDYFVHSSTEVINIIQRAKSLYQLQKISSQEDTIDLTNSSYTLPLSKRIFDIVFASTVLLCISPILLMVMLAIRLESHGKVYYISKRVGRKTFDFYKLRSMRTGSDELIKKMAEEKNQYKKENTITTIDFNKACPKCCQLEQGHSCSPILHIDNHQICEYWHAYQKNEIEKSNATFIKIVDDPRITKIGRFIRNTSIDELPQLINVIKGDMSIVGNRPLPVYEAELLTNDVLSKRFLAPAGITGLWQVELRGRGGEMSEEERIRLDNEYADNFTGNNYSFWYDMKLILRTFPGLIQKSTV</sequence>
<dbReference type="InterPro" id="IPR001789">
    <property type="entry name" value="Sig_transdc_resp-reg_receiver"/>
</dbReference>
<evidence type="ECO:0000313" key="5">
    <source>
        <dbReference type="EMBL" id="MVO08934.1"/>
    </source>
</evidence>
<dbReference type="GO" id="GO:0016780">
    <property type="term" value="F:phosphotransferase activity, for other substituted phosphate groups"/>
    <property type="evidence" value="ECO:0007669"/>
    <property type="project" value="TreeGrafter"/>
</dbReference>
<dbReference type="RefSeq" id="WP_140997326.1">
    <property type="nucleotide sequence ID" value="NZ_VDCZ01000004.1"/>
</dbReference>
<comment type="caution">
    <text evidence="5">The sequence shown here is derived from an EMBL/GenBank/DDBJ whole genome shotgun (WGS) entry which is preliminary data.</text>
</comment>
<feature type="domain" description="Response regulatory" evidence="3">
    <location>
        <begin position="26"/>
        <end position="100"/>
    </location>
</feature>
<feature type="domain" description="Bacterial sugar transferase" evidence="4">
    <location>
        <begin position="265"/>
        <end position="388"/>
    </location>
</feature>
<dbReference type="InterPro" id="IPR003362">
    <property type="entry name" value="Bact_transf"/>
</dbReference>
<dbReference type="OrthoDB" id="9808602at2"/>
<evidence type="ECO:0000259" key="4">
    <source>
        <dbReference type="Pfam" id="PF02397"/>
    </source>
</evidence>
<dbReference type="Pfam" id="PF00072">
    <property type="entry name" value="Response_reg"/>
    <property type="match status" value="1"/>
</dbReference>
<feature type="domain" description="Bacterial sugar transferase" evidence="4">
    <location>
        <begin position="142"/>
        <end position="213"/>
    </location>
</feature>
<keyword evidence="2" id="KW-0812">Transmembrane</keyword>
<dbReference type="EMBL" id="WQLW01000004">
    <property type="protein sequence ID" value="MVO08934.1"/>
    <property type="molecule type" value="Genomic_DNA"/>
</dbReference>
<dbReference type="Pfam" id="PF02397">
    <property type="entry name" value="Bac_transf"/>
    <property type="match status" value="2"/>
</dbReference>
<evidence type="ECO:0000259" key="3">
    <source>
        <dbReference type="Pfam" id="PF00072"/>
    </source>
</evidence>
<dbReference type="SUPFAM" id="SSF52172">
    <property type="entry name" value="CheY-like"/>
    <property type="match status" value="1"/>
</dbReference>
<reference evidence="6" key="1">
    <citation type="submission" date="2019-05" db="EMBL/GenBank/DDBJ databases">
        <title>Flavobacterium profundi sp. nov., isolated from a deep-sea seamount.</title>
        <authorList>
            <person name="Zhang D.-C."/>
        </authorList>
    </citation>
    <scope>NUCLEOTIDE SEQUENCE [LARGE SCALE GENOMIC DNA]</scope>
    <source>
        <strain evidence="6">TP390</strain>
    </source>
</reference>
<comment type="similarity">
    <text evidence="1">Belongs to the bacterial sugar transferase family.</text>
</comment>
<dbReference type="AlphaFoldDB" id="A0A6I4IH93"/>
<dbReference type="Proteomes" id="UP000431264">
    <property type="component" value="Unassembled WGS sequence"/>
</dbReference>
<evidence type="ECO:0000256" key="1">
    <source>
        <dbReference type="ARBA" id="ARBA00006464"/>
    </source>
</evidence>
<dbReference type="PANTHER" id="PTHR30576">
    <property type="entry name" value="COLANIC BIOSYNTHESIS UDP-GLUCOSE LIPID CARRIER TRANSFERASE"/>
    <property type="match status" value="1"/>
</dbReference>
<feature type="transmembrane region" description="Helical" evidence="2">
    <location>
        <begin position="147"/>
        <end position="168"/>
    </location>
</feature>
<keyword evidence="6" id="KW-1185">Reference proteome</keyword>
<evidence type="ECO:0000256" key="2">
    <source>
        <dbReference type="SAM" id="Phobius"/>
    </source>
</evidence>
<dbReference type="InterPro" id="IPR011006">
    <property type="entry name" value="CheY-like_superfamily"/>
</dbReference>
<accession>A0A6I4IH93</accession>
<evidence type="ECO:0000313" key="6">
    <source>
        <dbReference type="Proteomes" id="UP000431264"/>
    </source>
</evidence>
<name>A0A6I4IH93_9FLAO</name>
<dbReference type="Gene3D" id="3.40.50.2300">
    <property type="match status" value="1"/>
</dbReference>
<gene>
    <name evidence="5" type="ORF">GOQ30_07120</name>
</gene>
<proteinExistence type="inferred from homology"/>